<dbReference type="EMBL" id="BAABRU010000009">
    <property type="protein sequence ID" value="GAA5528953.1"/>
    <property type="molecule type" value="Genomic_DNA"/>
</dbReference>
<gene>
    <name evidence="1" type="ORF">Hgul01_02756</name>
</gene>
<protein>
    <submittedName>
        <fullName evidence="1">Uncharacterized protein</fullName>
    </submittedName>
</protein>
<comment type="caution">
    <text evidence="1">The sequence shown here is derived from an EMBL/GenBank/DDBJ whole genome shotgun (WGS) entry which is preliminary data.</text>
</comment>
<keyword evidence="2" id="KW-1185">Reference proteome</keyword>
<evidence type="ECO:0000313" key="1">
    <source>
        <dbReference type="EMBL" id="GAA5528953.1"/>
    </source>
</evidence>
<name>A0ABP9X2Z7_9CHLR</name>
<sequence>MDLWFLGLFVVVALLTWGLLRMCAALGGNR</sequence>
<proteinExistence type="predicted"/>
<dbReference type="Proteomes" id="UP001428290">
    <property type="component" value="Unassembled WGS sequence"/>
</dbReference>
<reference evidence="1 2" key="1">
    <citation type="submission" date="2024-02" db="EMBL/GenBank/DDBJ databases">
        <title>Herpetosiphon gulosus NBRC 112829.</title>
        <authorList>
            <person name="Ichikawa N."/>
            <person name="Katano-Makiyama Y."/>
            <person name="Hidaka K."/>
        </authorList>
    </citation>
    <scope>NUCLEOTIDE SEQUENCE [LARGE SCALE GENOMIC DNA]</scope>
    <source>
        <strain evidence="1 2">NBRC 112829</strain>
    </source>
</reference>
<accession>A0ABP9X2Z7</accession>
<organism evidence="1 2">
    <name type="scientific">Herpetosiphon gulosus</name>
    <dbReference type="NCBI Taxonomy" id="1973496"/>
    <lineage>
        <taxon>Bacteria</taxon>
        <taxon>Bacillati</taxon>
        <taxon>Chloroflexota</taxon>
        <taxon>Chloroflexia</taxon>
        <taxon>Herpetosiphonales</taxon>
        <taxon>Herpetosiphonaceae</taxon>
        <taxon>Herpetosiphon</taxon>
    </lineage>
</organism>
<evidence type="ECO:0000313" key="2">
    <source>
        <dbReference type="Proteomes" id="UP001428290"/>
    </source>
</evidence>